<comment type="caution">
    <text evidence="1">The sequence shown here is derived from an EMBL/GenBank/DDBJ whole genome shotgun (WGS) entry which is preliminary data.</text>
</comment>
<dbReference type="InterPro" id="IPR009394">
    <property type="entry name" value="MmcB-like"/>
</dbReference>
<gene>
    <name evidence="1" type="ORF">ACFQDM_14330</name>
</gene>
<dbReference type="Pfam" id="PF06319">
    <property type="entry name" value="MmcB-like"/>
    <property type="match status" value="1"/>
</dbReference>
<evidence type="ECO:0000313" key="1">
    <source>
        <dbReference type="EMBL" id="MFC6199260.1"/>
    </source>
</evidence>
<name>A0ABW1SCJ4_9PROT</name>
<keyword evidence="2" id="KW-1185">Reference proteome</keyword>
<accession>A0ABW1SCJ4</accession>
<organism evidence="1 2">
    <name type="scientific">Ponticaulis profundi</name>
    <dbReference type="NCBI Taxonomy" id="2665222"/>
    <lineage>
        <taxon>Bacteria</taxon>
        <taxon>Pseudomonadati</taxon>
        <taxon>Pseudomonadota</taxon>
        <taxon>Alphaproteobacteria</taxon>
        <taxon>Hyphomonadales</taxon>
        <taxon>Hyphomonadaceae</taxon>
        <taxon>Ponticaulis</taxon>
    </lineage>
</organism>
<reference evidence="2" key="1">
    <citation type="journal article" date="2019" name="Int. J. Syst. Evol. Microbiol.">
        <title>The Global Catalogue of Microorganisms (GCM) 10K type strain sequencing project: providing services to taxonomists for standard genome sequencing and annotation.</title>
        <authorList>
            <consortium name="The Broad Institute Genomics Platform"/>
            <consortium name="The Broad Institute Genome Sequencing Center for Infectious Disease"/>
            <person name="Wu L."/>
            <person name="Ma J."/>
        </authorList>
    </citation>
    <scope>NUCLEOTIDE SEQUENCE [LARGE SCALE GENOMIC DNA]</scope>
    <source>
        <strain evidence="2">CGMCC-1.15741</strain>
    </source>
</reference>
<dbReference type="RefSeq" id="WP_377380157.1">
    <property type="nucleotide sequence ID" value="NZ_JBHSSW010000028.1"/>
</dbReference>
<sequence>MTLTIPETTRAVTIGALRLLDQMAMACVTEMRLANGRRSDIMAISDKGEIWIVEVKSCRADYESDGKWHEYRPFCDRLFFAVSEEFPKELIPKDTGLIIADQFGGALTRPAPEHKIAGARRKSLTLKIARQAARRTMALQFGDILAIDV</sequence>
<dbReference type="PIRSF" id="PIRSF031796">
    <property type="entry name" value="UPC031796"/>
    <property type="match status" value="1"/>
</dbReference>
<proteinExistence type="predicted"/>
<dbReference type="Proteomes" id="UP001596303">
    <property type="component" value="Unassembled WGS sequence"/>
</dbReference>
<dbReference type="EMBL" id="JBHSSW010000028">
    <property type="protein sequence ID" value="MFC6199260.1"/>
    <property type="molecule type" value="Genomic_DNA"/>
</dbReference>
<evidence type="ECO:0000313" key="2">
    <source>
        <dbReference type="Proteomes" id="UP001596303"/>
    </source>
</evidence>
<protein>
    <submittedName>
        <fullName evidence="1">MmcB family DNA repair protein</fullName>
    </submittedName>
</protein>